<dbReference type="AlphaFoldDB" id="A0A9W4HMC4"/>
<name>A0A9W4HMC4_PENOL</name>
<protein>
    <submittedName>
        <fullName evidence="1">Uncharacterized protein</fullName>
    </submittedName>
</protein>
<evidence type="ECO:0000313" key="1">
    <source>
        <dbReference type="EMBL" id="CAG8058344.1"/>
    </source>
</evidence>
<dbReference type="OrthoDB" id="4343726at2759"/>
<dbReference type="Proteomes" id="UP001153618">
    <property type="component" value="Unassembled WGS sequence"/>
</dbReference>
<comment type="caution">
    <text evidence="1">The sequence shown here is derived from an EMBL/GenBank/DDBJ whole genome shotgun (WGS) entry which is preliminary data.</text>
</comment>
<sequence>MNPSPLRPMRQSPTAQRLAEVLSAWLPESHEGIYHRYLQSLSPDYDHLLTHSRNDRIWRFSPLSPHQVGYRSQISTLRSPIHVIDLGHTHNSLKHHKFDGTELSSMESLKNFLAGPDQNSALGSGLSLDPNVLSHHVGTSFRAIEQSTSIERIGVSQLKIDSIPTSVGAYEQDRNLQILQRHLGQFQFANVQHAKDLTFRDSAFKSMYNCDAYLPVTISIDIPRTIYVQGYQSEANRTSAIRSLRTGSLGLQDGILSRRSARQRFADDSMLCDQGERYTQSGLDILQHVTIYVTGSFYSNHTTVLAIFPPYPELDGENDPYIFLDPLSKEESTKSFRQFCEEQNRGGSSKSEQATPAEGNRVCDVEVFAKDMLGIPGDCTNTAGYVVNIVRAYAINAWLDRLQSLEAELQDLCIGKLDLTPENDIDIKSNHTDVRIHGKEIINSIYRYIASLDLDCHRLSTDVEEQQRDKRSKPLPESISMLEKYRFLKSRMDLLLAQALHVLGTDDASMDGFVGSSDSTEGWIDGCQSSEREKEDESYGSVAF</sequence>
<proteinExistence type="predicted"/>
<gene>
    <name evidence="1" type="ORF">POLS_LOCUS3467</name>
</gene>
<reference evidence="1" key="1">
    <citation type="submission" date="2021-07" db="EMBL/GenBank/DDBJ databases">
        <authorList>
            <person name="Branca A.L. A."/>
        </authorList>
    </citation>
    <scope>NUCLEOTIDE SEQUENCE</scope>
</reference>
<accession>A0A9W4HMC4</accession>
<evidence type="ECO:0000313" key="2">
    <source>
        <dbReference type="Proteomes" id="UP001153618"/>
    </source>
</evidence>
<dbReference type="EMBL" id="CAJVOS010000017">
    <property type="protein sequence ID" value="CAG8058344.1"/>
    <property type="molecule type" value="Genomic_DNA"/>
</dbReference>
<organism evidence="1 2">
    <name type="scientific">Penicillium olsonii</name>
    <dbReference type="NCBI Taxonomy" id="99116"/>
    <lineage>
        <taxon>Eukaryota</taxon>
        <taxon>Fungi</taxon>
        <taxon>Dikarya</taxon>
        <taxon>Ascomycota</taxon>
        <taxon>Pezizomycotina</taxon>
        <taxon>Eurotiomycetes</taxon>
        <taxon>Eurotiomycetidae</taxon>
        <taxon>Eurotiales</taxon>
        <taxon>Aspergillaceae</taxon>
        <taxon>Penicillium</taxon>
    </lineage>
</organism>
<keyword evidence="2" id="KW-1185">Reference proteome</keyword>